<evidence type="ECO:0000313" key="2">
    <source>
        <dbReference type="EMBL" id="GEB84171.1"/>
    </source>
</evidence>
<name>A0A4Y3TMC0_9PROT</name>
<evidence type="ECO:0000313" key="3">
    <source>
        <dbReference type="Proteomes" id="UP000317617"/>
    </source>
</evidence>
<dbReference type="Gene3D" id="3.40.50.1010">
    <property type="entry name" value="5'-nuclease"/>
    <property type="match status" value="1"/>
</dbReference>
<proteinExistence type="predicted"/>
<dbReference type="RefSeq" id="WP_061504593.1">
    <property type="nucleotide sequence ID" value="NZ_BJMU01000045.1"/>
</dbReference>
<dbReference type="InterPro" id="IPR029060">
    <property type="entry name" value="PIN-like_dom_sf"/>
</dbReference>
<dbReference type="OrthoDB" id="163436at2"/>
<dbReference type="Proteomes" id="UP000317617">
    <property type="component" value="Unassembled WGS sequence"/>
</dbReference>
<protein>
    <submittedName>
        <fullName evidence="2">Twitching motility protein PilT</fullName>
    </submittedName>
</protein>
<dbReference type="STRING" id="104099.AD949_00435"/>
<dbReference type="PANTHER" id="PTHR38826:SF5">
    <property type="entry name" value="RIBONUCLEASE VAPC13"/>
    <property type="match status" value="1"/>
</dbReference>
<accession>A0A4Y3TMC0</accession>
<dbReference type="Pfam" id="PF01850">
    <property type="entry name" value="PIN"/>
    <property type="match status" value="1"/>
</dbReference>
<dbReference type="PANTHER" id="PTHR38826">
    <property type="entry name" value="RIBONUCLEASE VAPC13"/>
    <property type="match status" value="1"/>
</dbReference>
<dbReference type="EMBL" id="BJMU01000045">
    <property type="protein sequence ID" value="GEB84171.1"/>
    <property type="molecule type" value="Genomic_DNA"/>
</dbReference>
<organism evidence="2 3">
    <name type="scientific">Acetobacter orleanensis</name>
    <dbReference type="NCBI Taxonomy" id="104099"/>
    <lineage>
        <taxon>Bacteria</taxon>
        <taxon>Pseudomonadati</taxon>
        <taxon>Pseudomonadota</taxon>
        <taxon>Alphaproteobacteria</taxon>
        <taxon>Acetobacterales</taxon>
        <taxon>Acetobacteraceae</taxon>
        <taxon>Acetobacter</taxon>
    </lineage>
</organism>
<comment type="caution">
    <text evidence="2">The sequence shown here is derived from an EMBL/GenBank/DDBJ whole genome shotgun (WGS) entry which is preliminary data.</text>
</comment>
<dbReference type="AlphaFoldDB" id="A0A4Y3TMC0"/>
<dbReference type="InterPro" id="IPR002716">
    <property type="entry name" value="PIN_dom"/>
</dbReference>
<evidence type="ECO:0000259" key="1">
    <source>
        <dbReference type="Pfam" id="PF01850"/>
    </source>
</evidence>
<dbReference type="InterPro" id="IPR052106">
    <property type="entry name" value="PINc/VapC_TA"/>
</dbReference>
<gene>
    <name evidence="2" type="ORF">AOR01nite_26480</name>
</gene>
<reference evidence="2 3" key="1">
    <citation type="submission" date="2019-06" db="EMBL/GenBank/DDBJ databases">
        <title>Whole genome shotgun sequence of Acetobacter orleanensis NBRC 13752.</title>
        <authorList>
            <person name="Hosoyama A."/>
            <person name="Uohara A."/>
            <person name="Ohji S."/>
            <person name="Ichikawa N."/>
        </authorList>
    </citation>
    <scope>NUCLEOTIDE SEQUENCE [LARGE SCALE GENOMIC DNA]</scope>
    <source>
        <strain evidence="2 3">NBRC 13752</strain>
    </source>
</reference>
<feature type="domain" description="PIN" evidence="1">
    <location>
        <begin position="4"/>
        <end position="115"/>
    </location>
</feature>
<dbReference type="SUPFAM" id="SSF88723">
    <property type="entry name" value="PIN domain-like"/>
    <property type="match status" value="1"/>
</dbReference>
<sequence>MSLFLDTNILLYAMMEEGTEKASIADSILLDQDCHISVQTLNEATNTLRRKTKLSLDDIKTLITDFRGLVTIHPITEAVYSRGWSIIERYRLQTYDAMILACAIDNGIETLLSEDMQNGQKIFDIVTIINPFQKATD</sequence>
<keyword evidence="3" id="KW-1185">Reference proteome</keyword>
<dbReference type="CDD" id="cd18692">
    <property type="entry name" value="PIN_VapC-like"/>
    <property type="match status" value="1"/>
</dbReference>